<dbReference type="eggNOG" id="arCOG00775">
    <property type="taxonomic scope" value="Archaea"/>
</dbReference>
<dbReference type="InterPro" id="IPR052342">
    <property type="entry name" value="MCH/BMMD"/>
</dbReference>
<evidence type="ECO:0000313" key="2">
    <source>
        <dbReference type="Proteomes" id="UP000011513"/>
    </source>
</evidence>
<dbReference type="PANTHER" id="PTHR43664:SF1">
    <property type="entry name" value="BETA-METHYLMALYL-COA DEHYDRATASE"/>
    <property type="match status" value="1"/>
</dbReference>
<sequence>MGDDDSGSNADTGRRLVEGWQGRYFEDFRVGDVYKHPYGRTVTETDNVWFTNLTMNVN</sequence>
<comment type="caution">
    <text evidence="1">The sequence shown here is derived from an EMBL/GenBank/DDBJ whole genome shotgun (WGS) entry which is preliminary data.</text>
</comment>
<dbReference type="InParanoid" id="M0D8Z2"/>
<accession>M0D8Z2</accession>
<gene>
    <name evidence="1" type="ORF">C474_08332</name>
</gene>
<dbReference type="SUPFAM" id="SSF54637">
    <property type="entry name" value="Thioesterase/thiol ester dehydrase-isomerase"/>
    <property type="match status" value="1"/>
</dbReference>
<dbReference type="PANTHER" id="PTHR43664">
    <property type="entry name" value="MONOAMINE OXIDASE-RELATED"/>
    <property type="match status" value="1"/>
</dbReference>
<feature type="non-terminal residue" evidence="1">
    <location>
        <position position="58"/>
    </location>
</feature>
<dbReference type="Gene3D" id="3.10.129.10">
    <property type="entry name" value="Hotdog Thioesterase"/>
    <property type="match status" value="1"/>
</dbReference>
<reference evidence="1 2" key="1">
    <citation type="journal article" date="2014" name="PLoS Genet.">
        <title>Phylogenetically driven sequencing of extremely halophilic archaea reveals strategies for static and dynamic osmo-response.</title>
        <authorList>
            <person name="Becker E.A."/>
            <person name="Seitzer P.M."/>
            <person name="Tritt A."/>
            <person name="Larsen D."/>
            <person name="Krusor M."/>
            <person name="Yao A.I."/>
            <person name="Wu D."/>
            <person name="Madern D."/>
            <person name="Eisen J.A."/>
            <person name="Darling A.E."/>
            <person name="Facciotti M.T."/>
        </authorList>
    </citation>
    <scope>NUCLEOTIDE SEQUENCE [LARGE SCALE GENOMIC DNA]</scope>
    <source>
        <strain evidence="1 2">JCM 14848</strain>
    </source>
</reference>
<dbReference type="EMBL" id="AOIV01000021">
    <property type="protein sequence ID" value="ELZ31298.1"/>
    <property type="molecule type" value="Genomic_DNA"/>
</dbReference>
<evidence type="ECO:0000313" key="1">
    <source>
        <dbReference type="EMBL" id="ELZ31298.1"/>
    </source>
</evidence>
<proteinExistence type="predicted"/>
<dbReference type="Proteomes" id="UP000011513">
    <property type="component" value="Unassembled WGS sequence"/>
</dbReference>
<name>M0D8Z2_HALPD</name>
<dbReference type="InterPro" id="IPR029069">
    <property type="entry name" value="HotDog_dom_sf"/>
</dbReference>
<keyword evidence="2" id="KW-1185">Reference proteome</keyword>
<organism evidence="1 2">
    <name type="scientific">Halogeometricum pallidum JCM 14848</name>
    <dbReference type="NCBI Taxonomy" id="1227487"/>
    <lineage>
        <taxon>Archaea</taxon>
        <taxon>Methanobacteriati</taxon>
        <taxon>Methanobacteriota</taxon>
        <taxon>Stenosarchaea group</taxon>
        <taxon>Halobacteria</taxon>
        <taxon>Halobacteriales</taxon>
        <taxon>Haloferacaceae</taxon>
        <taxon>Halogeometricum</taxon>
    </lineage>
</organism>
<protein>
    <submittedName>
        <fullName evidence="1">Enoyl-CoA hydratase II 4</fullName>
    </submittedName>
</protein>
<dbReference type="AlphaFoldDB" id="M0D8Z2"/>